<evidence type="ECO:0000256" key="2">
    <source>
        <dbReference type="ARBA" id="ARBA00022679"/>
    </source>
</evidence>
<accession>A0ABQ2S9R5</accession>
<dbReference type="Proteomes" id="UP000644548">
    <property type="component" value="Unassembled WGS sequence"/>
</dbReference>
<reference evidence="6" key="1">
    <citation type="journal article" date="2019" name="Int. J. Syst. Evol. Microbiol.">
        <title>The Global Catalogue of Microorganisms (GCM) 10K type strain sequencing project: providing services to taxonomists for standard genome sequencing and annotation.</title>
        <authorList>
            <consortium name="The Broad Institute Genomics Platform"/>
            <consortium name="The Broad Institute Genome Sequencing Center for Infectious Disease"/>
            <person name="Wu L."/>
            <person name="Ma J."/>
        </authorList>
    </citation>
    <scope>NUCLEOTIDE SEQUENCE [LARGE SCALE GENOMIC DNA]</scope>
    <source>
        <strain evidence="6">JCM 31405</strain>
    </source>
</reference>
<evidence type="ECO:0000259" key="4">
    <source>
        <dbReference type="Pfam" id="PF13649"/>
    </source>
</evidence>
<evidence type="ECO:0000256" key="1">
    <source>
        <dbReference type="ARBA" id="ARBA00022603"/>
    </source>
</evidence>
<dbReference type="RefSeq" id="WP_189074511.1">
    <property type="nucleotide sequence ID" value="NZ_BMQN01000016.1"/>
</dbReference>
<dbReference type="Gene3D" id="3.40.50.150">
    <property type="entry name" value="Vaccinia Virus protein VP39"/>
    <property type="match status" value="1"/>
</dbReference>
<dbReference type="GO" id="GO:0008168">
    <property type="term" value="F:methyltransferase activity"/>
    <property type="evidence" value="ECO:0007669"/>
    <property type="project" value="UniProtKB-KW"/>
</dbReference>
<comment type="caution">
    <text evidence="5">The sequence shown here is derived from an EMBL/GenBank/DDBJ whole genome shotgun (WGS) entry which is preliminary data.</text>
</comment>
<dbReference type="EMBL" id="BMQN01000016">
    <property type="protein sequence ID" value="GGS06059.1"/>
    <property type="molecule type" value="Genomic_DNA"/>
</dbReference>
<sequence>MRLATLDDLLDTLDGLFGEGDLTRRGDRDAWADILSRPGHPLASALPDANLRDWAARGLLPGGPGRAALDVGCGLGRNTTFLAGLGYHATGVDLSPYAVQVARGRDPRPTFHEVDVLRQPIPGGPFDVVYDSGCFHHLPPHRRLSYLTTLSGVLKPGGLFGICTFAAGRMGSAETDLELFRQGTLSGGIGFSVADLRHVFSDLEFLTGGPLPAPADASADVFTQDFLLAALFRRPA</sequence>
<name>A0ABQ2S9R5_9DEIO</name>
<dbReference type="PANTHER" id="PTHR43464">
    <property type="entry name" value="METHYLTRANSFERASE"/>
    <property type="match status" value="1"/>
</dbReference>
<organism evidence="5 6">
    <name type="scientific">Deinococcus sedimenti</name>
    <dbReference type="NCBI Taxonomy" id="1867090"/>
    <lineage>
        <taxon>Bacteria</taxon>
        <taxon>Thermotogati</taxon>
        <taxon>Deinococcota</taxon>
        <taxon>Deinococci</taxon>
        <taxon>Deinococcales</taxon>
        <taxon>Deinococcaceae</taxon>
        <taxon>Deinococcus</taxon>
    </lineage>
</organism>
<evidence type="ECO:0000313" key="6">
    <source>
        <dbReference type="Proteomes" id="UP000644548"/>
    </source>
</evidence>
<feature type="domain" description="Methyltransferase" evidence="4">
    <location>
        <begin position="69"/>
        <end position="158"/>
    </location>
</feature>
<proteinExistence type="predicted"/>
<protein>
    <submittedName>
        <fullName evidence="5">Methyltransferase type 11</fullName>
    </submittedName>
</protein>
<dbReference type="CDD" id="cd02440">
    <property type="entry name" value="AdoMet_MTases"/>
    <property type="match status" value="1"/>
</dbReference>
<evidence type="ECO:0000256" key="3">
    <source>
        <dbReference type="ARBA" id="ARBA00022691"/>
    </source>
</evidence>
<dbReference type="Pfam" id="PF13649">
    <property type="entry name" value="Methyltransf_25"/>
    <property type="match status" value="1"/>
</dbReference>
<gene>
    <name evidence="5" type="ORF">GCM10008960_35570</name>
</gene>
<keyword evidence="3" id="KW-0949">S-adenosyl-L-methionine</keyword>
<dbReference type="InterPro" id="IPR029063">
    <property type="entry name" value="SAM-dependent_MTases_sf"/>
</dbReference>
<keyword evidence="1 5" id="KW-0489">Methyltransferase</keyword>
<dbReference type="GO" id="GO:0032259">
    <property type="term" value="P:methylation"/>
    <property type="evidence" value="ECO:0007669"/>
    <property type="project" value="UniProtKB-KW"/>
</dbReference>
<dbReference type="InterPro" id="IPR041698">
    <property type="entry name" value="Methyltransf_25"/>
</dbReference>
<keyword evidence="6" id="KW-1185">Reference proteome</keyword>
<dbReference type="SUPFAM" id="SSF53335">
    <property type="entry name" value="S-adenosyl-L-methionine-dependent methyltransferases"/>
    <property type="match status" value="1"/>
</dbReference>
<keyword evidence="2" id="KW-0808">Transferase</keyword>
<dbReference type="PANTHER" id="PTHR43464:SF19">
    <property type="entry name" value="UBIQUINONE BIOSYNTHESIS O-METHYLTRANSFERASE, MITOCHONDRIAL"/>
    <property type="match status" value="1"/>
</dbReference>
<evidence type="ECO:0000313" key="5">
    <source>
        <dbReference type="EMBL" id="GGS06059.1"/>
    </source>
</evidence>